<dbReference type="RefSeq" id="WP_250422005.1">
    <property type="nucleotide sequence ID" value="NZ_JAJKBJ010000014.1"/>
</dbReference>
<proteinExistence type="predicted"/>
<dbReference type="Proteomes" id="UP001139721">
    <property type="component" value="Unassembled WGS sequence"/>
</dbReference>
<dbReference type="AlphaFoldDB" id="A0A9X2D1Y8"/>
<dbReference type="EMBL" id="JAJKBJ010000014">
    <property type="protein sequence ID" value="MCL9684797.1"/>
    <property type="molecule type" value="Genomic_DNA"/>
</dbReference>
<keyword evidence="3" id="KW-1185">Reference proteome</keyword>
<sequence>MPDPLNSSHEFAALVAQLHQSPHDHALKQAMVDDFPKMKASAKSPLDLYRLAQAHFPSSTQYKQLMRQSATLGCTNAMLAMAEILVKSKAPADLKTAAHYLSMIERTKETEITKDSFIIEQGRALLKSHPQVAALMKTEFKSDSYNTNLRFFTQPERNIQTDRSVRPEVEMHSQLSCG</sequence>
<comment type="caution">
    <text evidence="2">The sequence shown here is derived from an EMBL/GenBank/DDBJ whole genome shotgun (WGS) entry which is preliminary data.</text>
</comment>
<feature type="region of interest" description="Disordered" evidence="1">
    <location>
        <begin position="158"/>
        <end position="178"/>
    </location>
</feature>
<gene>
    <name evidence="2" type="ORF">LOX96_11890</name>
</gene>
<organism evidence="2 3">
    <name type="scientific">Legionella maioricensis</name>
    <dbReference type="NCBI Taxonomy" id="2896528"/>
    <lineage>
        <taxon>Bacteria</taxon>
        <taxon>Pseudomonadati</taxon>
        <taxon>Pseudomonadota</taxon>
        <taxon>Gammaproteobacteria</taxon>
        <taxon>Legionellales</taxon>
        <taxon>Legionellaceae</taxon>
        <taxon>Legionella</taxon>
    </lineage>
</organism>
<reference evidence="2" key="1">
    <citation type="submission" date="2021-11" db="EMBL/GenBank/DDBJ databases">
        <title>Legionella maioricencis sp. nov., a new species isolated from hot water samples in Mallorca.</title>
        <authorList>
            <person name="Crespi S."/>
            <person name="Drasar V."/>
            <person name="Salva-Serra F."/>
            <person name="Jaen-Luchoro D."/>
            <person name="Pineiro-Iglesias B."/>
            <person name="Aliaga F."/>
            <person name="Fernandez-Juarez V."/>
            <person name="Coll G."/>
            <person name="Moore E.R.B."/>
            <person name="Bennasar-Figueras A."/>
        </authorList>
    </citation>
    <scope>NUCLEOTIDE SEQUENCE</scope>
    <source>
        <strain evidence="2">HCPI-6</strain>
    </source>
</reference>
<evidence type="ECO:0000313" key="3">
    <source>
        <dbReference type="Proteomes" id="UP001139721"/>
    </source>
</evidence>
<feature type="compositionally biased region" description="Basic and acidic residues" evidence="1">
    <location>
        <begin position="159"/>
        <end position="171"/>
    </location>
</feature>
<name>A0A9X2D1Y8_9GAMM</name>
<evidence type="ECO:0000313" key="2">
    <source>
        <dbReference type="EMBL" id="MCL9684797.1"/>
    </source>
</evidence>
<evidence type="ECO:0000256" key="1">
    <source>
        <dbReference type="SAM" id="MobiDB-lite"/>
    </source>
</evidence>
<accession>A0A9X2D1Y8</accession>
<protein>
    <recommendedName>
        <fullName evidence="4">Dot/Icm secretion system substrate</fullName>
    </recommendedName>
</protein>
<evidence type="ECO:0008006" key="4">
    <source>
        <dbReference type="Google" id="ProtNLM"/>
    </source>
</evidence>